<keyword evidence="2" id="KW-0472">Membrane</keyword>
<reference evidence="3 4" key="1">
    <citation type="journal article" date="2006" name="J. Virol.">
        <title>Genomic sequence of rhesus cytomegalovirus 180.92: insights into the coding potential of rhesus cytomegalovirus.</title>
        <authorList>
            <person name="Rivailler P."/>
            <person name="Kaur A."/>
            <person name="Johnson R.P."/>
            <person name="Wang F."/>
        </authorList>
    </citation>
    <scope>NUCLEOTIDE SEQUENCE [LARGE SCALE GENOMIC DNA]</scope>
    <source>
        <strain evidence="3">CMV 180.92</strain>
    </source>
</reference>
<evidence type="ECO:0000256" key="2">
    <source>
        <dbReference type="SAM" id="Phobius"/>
    </source>
</evidence>
<evidence type="ECO:0000256" key="1">
    <source>
        <dbReference type="SAM" id="MobiDB-lite"/>
    </source>
</evidence>
<evidence type="ECO:0000313" key="4">
    <source>
        <dbReference type="Proteomes" id="UP000115582"/>
    </source>
</evidence>
<dbReference type="EMBL" id="DQ120516">
    <property type="protein sequence ID" value="AAZ80524.1"/>
    <property type="molecule type" value="Genomic_DNA"/>
</dbReference>
<organism evidence="3 4">
    <name type="scientific">Rhesus cytomegalovirus (strain 68-1)</name>
    <name type="common">RhCMV</name>
    <dbReference type="NCBI Taxonomy" id="47929"/>
    <lineage>
        <taxon>Viruses</taxon>
        <taxon>Duplodnaviria</taxon>
        <taxon>Heunggongvirae</taxon>
        <taxon>Peploviricota</taxon>
        <taxon>Herviviricetes</taxon>
        <taxon>Herpesvirales</taxon>
        <taxon>Orthoherpesviridae</taxon>
        <taxon>Betaherpesvirinae</taxon>
        <taxon>Cytomegalovirus</taxon>
        <taxon>Cytomegalovirus macacinebeta3</taxon>
    </lineage>
</organism>
<evidence type="ECO:0000313" key="3">
    <source>
        <dbReference type="EMBL" id="AAZ80524.1"/>
    </source>
</evidence>
<organismHost>
    <name type="scientific">Macaca mulatta</name>
    <name type="common">Rhesus macaque</name>
    <dbReference type="NCBI Taxonomy" id="9544"/>
</organismHost>
<accession>Q2FAU5</accession>
<dbReference type="Proteomes" id="UP000115582">
    <property type="component" value="Segment"/>
</dbReference>
<proteinExistence type="predicted"/>
<name>Q2FAU5_RHCM6</name>
<protein>
    <submittedName>
        <fullName evidence="3">Rh26</fullName>
    </submittedName>
</protein>
<feature type="region of interest" description="Disordered" evidence="1">
    <location>
        <begin position="170"/>
        <end position="191"/>
    </location>
</feature>
<keyword evidence="2" id="KW-1133">Transmembrane helix</keyword>
<feature type="transmembrane region" description="Helical" evidence="2">
    <location>
        <begin position="237"/>
        <end position="258"/>
    </location>
</feature>
<sequence length="282" mass="32113">MHHLPNKTHFAHIMWKTLLTLISLIYVNLAAECKSTTHYREKEDDCALFKVKLPDSGLSHYWYRPNCTTRDMLCYKTATGQGDLKAHNPDLPFTCLDNHTELLWCNIWRNHSGIYCHSVFTSTNNGINRVDTCFNLTVVPKTTTTKKATTTKTTTTTTLASKLKTRSTPVIKNPHIDGTPPPSHEKPSLKKPSLKDTLQAHTTLTTLLQSYPPLTTTPGYEVVQHTPEKQVQNVTHLATIVVLIVVFVGIVTLFIFKIPQKLWGKYRKAKTHAHFLERDYDY</sequence>
<keyword evidence="2" id="KW-0812">Transmembrane</keyword>